<dbReference type="Proteomes" id="UP000198211">
    <property type="component" value="Unassembled WGS sequence"/>
</dbReference>
<evidence type="ECO:0000313" key="3">
    <source>
        <dbReference type="Proteomes" id="UP000198211"/>
    </source>
</evidence>
<name>A0A225UGB9_9STRA</name>
<feature type="compositionally biased region" description="Polar residues" evidence="1">
    <location>
        <begin position="1"/>
        <end position="11"/>
    </location>
</feature>
<sequence length="184" mass="20078">MDKKVQTNGTDSDGIPQRQACVGPSDERVGRNSSVLQAPLCGTMDTQGRAPTRSGVLAYAEGRDDTLLQKEKELYECWLAEQPPVVERQEYTTPARILTRPIKDSVASRKSALDHSGSDDRGDGVNSHCSARMRDESKTSVAAGVDEETGEEPNTQPTEFSDIGNDEKDPVDDSVDMLELTYIS</sequence>
<comment type="caution">
    <text evidence="2">The sequence shown here is derived from an EMBL/GenBank/DDBJ whole genome shotgun (WGS) entry which is preliminary data.</text>
</comment>
<evidence type="ECO:0000256" key="1">
    <source>
        <dbReference type="SAM" id="MobiDB-lite"/>
    </source>
</evidence>
<gene>
    <name evidence="2" type="ORF">PHMEG_00040367</name>
</gene>
<evidence type="ECO:0008006" key="4">
    <source>
        <dbReference type="Google" id="ProtNLM"/>
    </source>
</evidence>
<protein>
    <recommendedName>
        <fullName evidence="4">Eukaryotic/viral aspartic protease</fullName>
    </recommendedName>
</protein>
<feature type="non-terminal residue" evidence="2">
    <location>
        <position position="184"/>
    </location>
</feature>
<feature type="region of interest" description="Disordered" evidence="1">
    <location>
        <begin position="1"/>
        <end position="31"/>
    </location>
</feature>
<keyword evidence="3" id="KW-1185">Reference proteome</keyword>
<dbReference type="EMBL" id="NBNE01020909">
    <property type="protein sequence ID" value="OWY91169.1"/>
    <property type="molecule type" value="Genomic_DNA"/>
</dbReference>
<accession>A0A225UGB9</accession>
<dbReference type="AlphaFoldDB" id="A0A225UGB9"/>
<feature type="region of interest" description="Disordered" evidence="1">
    <location>
        <begin position="99"/>
        <end position="184"/>
    </location>
</feature>
<evidence type="ECO:0000313" key="2">
    <source>
        <dbReference type="EMBL" id="OWY91169.1"/>
    </source>
</evidence>
<feature type="compositionally biased region" description="Basic and acidic residues" evidence="1">
    <location>
        <begin position="101"/>
        <end position="123"/>
    </location>
</feature>
<proteinExistence type="predicted"/>
<reference evidence="3" key="1">
    <citation type="submission" date="2017-03" db="EMBL/GenBank/DDBJ databases">
        <title>Phytopthora megakarya and P. palmivora, two closely related causual agents of cacao black pod achieved similar genome size and gene model numbers by different mechanisms.</title>
        <authorList>
            <person name="Ali S."/>
            <person name="Shao J."/>
            <person name="Larry D.J."/>
            <person name="Kronmiller B."/>
            <person name="Shen D."/>
            <person name="Strem M.D."/>
            <person name="Melnick R.L."/>
            <person name="Guiltinan M.J."/>
            <person name="Tyler B.M."/>
            <person name="Meinhardt L.W."/>
            <person name="Bailey B.A."/>
        </authorList>
    </citation>
    <scope>NUCLEOTIDE SEQUENCE [LARGE SCALE GENOMIC DNA]</scope>
    <source>
        <strain evidence="3">zdho120</strain>
    </source>
</reference>
<organism evidence="2 3">
    <name type="scientific">Phytophthora megakarya</name>
    <dbReference type="NCBI Taxonomy" id="4795"/>
    <lineage>
        <taxon>Eukaryota</taxon>
        <taxon>Sar</taxon>
        <taxon>Stramenopiles</taxon>
        <taxon>Oomycota</taxon>
        <taxon>Peronosporomycetes</taxon>
        <taxon>Peronosporales</taxon>
        <taxon>Peronosporaceae</taxon>
        <taxon>Phytophthora</taxon>
    </lineage>
</organism>